<feature type="non-terminal residue" evidence="3">
    <location>
        <position position="129"/>
    </location>
</feature>
<feature type="region of interest" description="Disordered" evidence="1">
    <location>
        <begin position="85"/>
        <end position="105"/>
    </location>
</feature>
<evidence type="ECO:0000256" key="2">
    <source>
        <dbReference type="SAM" id="SignalP"/>
    </source>
</evidence>
<evidence type="ECO:0000256" key="1">
    <source>
        <dbReference type="SAM" id="MobiDB-lite"/>
    </source>
</evidence>
<evidence type="ECO:0000313" key="3">
    <source>
        <dbReference type="EMBL" id="MBA0088986.1"/>
    </source>
</evidence>
<gene>
    <name evidence="3" type="ORF">HRJ53_28690</name>
</gene>
<sequence length="129" mass="13928">MIKPILTWGGTSIGIGLMLGLAAEPAAAQLSEPPAASKNWTPPKTSWGEPDLQGMWPLNHLIATPFQRPAKYGDRRFMTDEEFAAAQKSAQARNQRFESGAIPQADSGTQVLRLTSLLSDPPDGRFPAL</sequence>
<proteinExistence type="predicted"/>
<evidence type="ECO:0000313" key="4">
    <source>
        <dbReference type="Proteomes" id="UP000567293"/>
    </source>
</evidence>
<keyword evidence="2" id="KW-0732">Signal</keyword>
<organism evidence="3 4">
    <name type="scientific">Candidatus Acidiferrum panamense</name>
    <dbReference type="NCBI Taxonomy" id="2741543"/>
    <lineage>
        <taxon>Bacteria</taxon>
        <taxon>Pseudomonadati</taxon>
        <taxon>Acidobacteriota</taxon>
        <taxon>Terriglobia</taxon>
        <taxon>Candidatus Acidiferrales</taxon>
        <taxon>Candidatus Acidiferrum</taxon>
    </lineage>
</organism>
<reference evidence="3" key="1">
    <citation type="submission" date="2020-06" db="EMBL/GenBank/DDBJ databases">
        <title>Legume-microbial interactions unlock mineral nutrients during tropical forest succession.</title>
        <authorList>
            <person name="Epihov D.Z."/>
        </authorList>
    </citation>
    <scope>NUCLEOTIDE SEQUENCE [LARGE SCALE GENOMIC DNA]</scope>
    <source>
        <strain evidence="3">Pan2503</strain>
    </source>
</reference>
<dbReference type="Proteomes" id="UP000567293">
    <property type="component" value="Unassembled WGS sequence"/>
</dbReference>
<dbReference type="AlphaFoldDB" id="A0A7V8NX26"/>
<dbReference type="EMBL" id="JACDQQ010002780">
    <property type="protein sequence ID" value="MBA0088986.1"/>
    <property type="molecule type" value="Genomic_DNA"/>
</dbReference>
<accession>A0A7V8NX26</accession>
<comment type="caution">
    <text evidence="3">The sequence shown here is derived from an EMBL/GenBank/DDBJ whole genome shotgun (WGS) entry which is preliminary data.</text>
</comment>
<protein>
    <submittedName>
        <fullName evidence="3">Uncharacterized protein</fullName>
    </submittedName>
</protein>
<keyword evidence="4" id="KW-1185">Reference proteome</keyword>
<feature type="signal peptide" evidence="2">
    <location>
        <begin position="1"/>
        <end position="28"/>
    </location>
</feature>
<feature type="region of interest" description="Disordered" evidence="1">
    <location>
        <begin position="30"/>
        <end position="49"/>
    </location>
</feature>
<name>A0A7V8NX26_9BACT</name>
<feature type="chain" id="PRO_5030601069" evidence="2">
    <location>
        <begin position="29"/>
        <end position="129"/>
    </location>
</feature>